<keyword evidence="3" id="KW-1185">Reference proteome</keyword>
<dbReference type="AlphaFoldDB" id="A0A835Z7R5"/>
<feature type="region of interest" description="Disordered" evidence="1">
    <location>
        <begin position="88"/>
        <end position="112"/>
    </location>
</feature>
<gene>
    <name evidence="2" type="ORF">JKP88DRAFT_241108</name>
</gene>
<accession>A0A835Z7R5</accession>
<sequence length="588" mass="65106">MVATQSKTRAEQNNETKAQRHSRKIKRATEGRYTYVKAVKEAEKWGFKVIRDEATWNAQALVRPSRRKLRIVGRNPIHLDSIMSGHIRSDAPSEEEKVATKAKQSKSHKDRGLGQINWHEQSAIKAALLILDPTGLVKKKDGKELQGGCYAGHILLGVVFTITDRDAALKEMKTFDAVPEVVVGQIFLYKSAADLPCASLQPYPRLDKNDKYGDNRYVVGFDDDGRLCRMRETFLSLVQERAIWGSEQLWFAMGPGTPNTCVSTEHASEVLNIKALAELVGFQSLQAPERQNETVDVVWSLNDEDIRISVKTASIDKKGFMFGLGKHPHHEYCDLVLGFYKDGSGNRTGVSVISAARVYAEREVKVERKTFNWSKTNNKDVLCDTVDLSKADAMDSVVARVLCLMPKDDASAADADNCIRLCFDGGSDLDFIKLLGDPHDAMCEAARRYLHLFGNSIVTHLPVGAALSCKFGANTIIAAPTMILPQPVPNTNNAYTAFKMVLELLEIQKAANNVSVPGLCTGTGKMDPYTSARQILGAWNDHQNGLRCNVLHEGDIVYNCGAAMQAQPDYYMNISSYCGTHIVQYVGR</sequence>
<dbReference type="SUPFAM" id="SSF52949">
    <property type="entry name" value="Macro domain-like"/>
    <property type="match status" value="1"/>
</dbReference>
<proteinExistence type="predicted"/>
<dbReference type="Gene3D" id="3.40.220.10">
    <property type="entry name" value="Leucine Aminopeptidase, subunit E, domain 1"/>
    <property type="match status" value="1"/>
</dbReference>
<protein>
    <submittedName>
        <fullName evidence="2">Uncharacterized protein</fullName>
    </submittedName>
</protein>
<feature type="compositionally biased region" description="Basic and acidic residues" evidence="1">
    <location>
        <begin position="8"/>
        <end position="18"/>
    </location>
</feature>
<comment type="caution">
    <text evidence="2">The sequence shown here is derived from an EMBL/GenBank/DDBJ whole genome shotgun (WGS) entry which is preliminary data.</text>
</comment>
<organism evidence="2 3">
    <name type="scientific">Tribonema minus</name>
    <dbReference type="NCBI Taxonomy" id="303371"/>
    <lineage>
        <taxon>Eukaryota</taxon>
        <taxon>Sar</taxon>
        <taxon>Stramenopiles</taxon>
        <taxon>Ochrophyta</taxon>
        <taxon>PX clade</taxon>
        <taxon>Xanthophyceae</taxon>
        <taxon>Tribonematales</taxon>
        <taxon>Tribonemataceae</taxon>
        <taxon>Tribonema</taxon>
    </lineage>
</organism>
<dbReference type="OrthoDB" id="6082470at2759"/>
<feature type="region of interest" description="Disordered" evidence="1">
    <location>
        <begin position="1"/>
        <end position="27"/>
    </location>
</feature>
<reference evidence="2" key="1">
    <citation type="submission" date="2021-02" db="EMBL/GenBank/DDBJ databases">
        <title>First Annotated Genome of the Yellow-green Alga Tribonema minus.</title>
        <authorList>
            <person name="Mahan K.M."/>
        </authorList>
    </citation>
    <scope>NUCLEOTIDE SEQUENCE</scope>
    <source>
        <strain evidence="2">UTEX B ZZ1240</strain>
    </source>
</reference>
<dbReference type="InterPro" id="IPR043472">
    <property type="entry name" value="Macro_dom-like"/>
</dbReference>
<evidence type="ECO:0000313" key="2">
    <source>
        <dbReference type="EMBL" id="KAG5186500.1"/>
    </source>
</evidence>
<evidence type="ECO:0000313" key="3">
    <source>
        <dbReference type="Proteomes" id="UP000664859"/>
    </source>
</evidence>
<evidence type="ECO:0000256" key="1">
    <source>
        <dbReference type="SAM" id="MobiDB-lite"/>
    </source>
</evidence>
<dbReference type="Proteomes" id="UP000664859">
    <property type="component" value="Unassembled WGS sequence"/>
</dbReference>
<dbReference type="EMBL" id="JAFCMP010000112">
    <property type="protein sequence ID" value="KAG5186500.1"/>
    <property type="molecule type" value="Genomic_DNA"/>
</dbReference>
<feature type="compositionally biased region" description="Basic and acidic residues" evidence="1">
    <location>
        <begin position="88"/>
        <end position="99"/>
    </location>
</feature>
<name>A0A835Z7R5_9STRA</name>